<dbReference type="AlphaFoldDB" id="A0AAD5VKW6"/>
<feature type="domain" description="Peptidase S33 tripeptidyl aminopeptidase-like C-terminal" evidence="5">
    <location>
        <begin position="494"/>
        <end position="593"/>
    </location>
</feature>
<organism evidence="6 7">
    <name type="scientific">Leucocoprinus birnbaumii</name>
    <dbReference type="NCBI Taxonomy" id="56174"/>
    <lineage>
        <taxon>Eukaryota</taxon>
        <taxon>Fungi</taxon>
        <taxon>Dikarya</taxon>
        <taxon>Basidiomycota</taxon>
        <taxon>Agaricomycotina</taxon>
        <taxon>Agaricomycetes</taxon>
        <taxon>Agaricomycetidae</taxon>
        <taxon>Agaricales</taxon>
        <taxon>Agaricineae</taxon>
        <taxon>Agaricaceae</taxon>
        <taxon>Leucocoprinus</taxon>
    </lineage>
</organism>
<name>A0AAD5VKW6_9AGAR</name>
<dbReference type="InterPro" id="IPR029058">
    <property type="entry name" value="AB_hydrolase_fold"/>
</dbReference>
<gene>
    <name evidence="6" type="ORF">NP233_g9158</name>
</gene>
<keyword evidence="2" id="KW-0378">Hydrolase</keyword>
<comment type="similarity">
    <text evidence="1">Belongs to the peptidase S33 family.</text>
</comment>
<evidence type="ECO:0000259" key="5">
    <source>
        <dbReference type="Pfam" id="PF08386"/>
    </source>
</evidence>
<feature type="domain" description="AB hydrolase-1" evidence="4">
    <location>
        <begin position="147"/>
        <end position="343"/>
    </location>
</feature>
<feature type="region of interest" description="Disordered" evidence="3">
    <location>
        <begin position="1"/>
        <end position="20"/>
    </location>
</feature>
<evidence type="ECO:0000256" key="2">
    <source>
        <dbReference type="ARBA" id="ARBA00022801"/>
    </source>
</evidence>
<dbReference type="Pfam" id="PF00561">
    <property type="entry name" value="Abhydrolase_1"/>
    <property type="match status" value="1"/>
</dbReference>
<evidence type="ECO:0000259" key="4">
    <source>
        <dbReference type="Pfam" id="PF00561"/>
    </source>
</evidence>
<accession>A0AAD5VKW6</accession>
<comment type="caution">
    <text evidence="6">The sequence shown here is derived from an EMBL/GenBank/DDBJ whole genome shotgun (WGS) entry which is preliminary data.</text>
</comment>
<evidence type="ECO:0000313" key="6">
    <source>
        <dbReference type="EMBL" id="KAJ3563106.1"/>
    </source>
</evidence>
<dbReference type="InterPro" id="IPR013595">
    <property type="entry name" value="Pept_S33_TAP-like_C"/>
</dbReference>
<reference evidence="6" key="1">
    <citation type="submission" date="2022-07" db="EMBL/GenBank/DDBJ databases">
        <title>Genome Sequence of Leucocoprinus birnbaumii.</title>
        <authorList>
            <person name="Buettner E."/>
        </authorList>
    </citation>
    <scope>NUCLEOTIDE SEQUENCE</scope>
    <source>
        <strain evidence="6">VT141</strain>
    </source>
</reference>
<dbReference type="InterPro" id="IPR051601">
    <property type="entry name" value="Serine_prot/Carboxylest_S33"/>
</dbReference>
<dbReference type="Proteomes" id="UP001213000">
    <property type="component" value="Unassembled WGS sequence"/>
</dbReference>
<sequence>MDKRTIFINNPTRQSKGHRDISQLWTTSRPRTSFISTFSILALSLSLLIEQVVAVDFESSAINTRSEGNSTSKFYWIDLEPTPDLIWHPCYRPLRRECARLSVPLNHLDNSNNTSKQGSIALIRIPSPLANSSFNQTDKPDSRYRGPILFNPGGPGHSGVDLVNEAGDSFAQTLGDQFDIVGFDPRGIARSTPKIMFFDPPGRGESEVWNAAVTGVIRDGVGDPFRNLTGEKGSTLEWAWAHAVTTNKQAEARGGDWLGNVNTEQTAYDMLSIVNAYGMEKLMYWGVSYGTVLGATFASLFPDKVERVILDGVVDADNYYATLWNNNLLDTPKAMDLFFETCHAAGESGCPLWATSPNLIKANVTRILEDLIANPIAFRNSTSYGIVDYPRVRGFLLTSLYSPYTYWPRLAQALRDLGSPQRDPKAMWDIIGTPTFRCACSGSCDDKDKREQEFETASQLEALPAIACSDGADLASSVSDARNFFDDFSRKSEWADVWSILHIQCYGWPKVQKGFQGPVGANTSAPLLFIGNTADPVTPLANAKKMSSRFPGSRLLTQDSSGHSSLNSPSNCTSAHVKEYFMSGNLPSEGTVCPVDFPPIPDRNWSISTGSNVNNGPTTGMDILGRDDEAIDDYTKAWKPYKFPVKPIF</sequence>
<dbReference type="GO" id="GO:0016787">
    <property type="term" value="F:hydrolase activity"/>
    <property type="evidence" value="ECO:0007669"/>
    <property type="project" value="UniProtKB-KW"/>
</dbReference>
<dbReference type="PANTHER" id="PTHR43248">
    <property type="entry name" value="2-SUCCINYL-6-HYDROXY-2,4-CYCLOHEXADIENE-1-CARBOXYLATE SYNTHASE"/>
    <property type="match status" value="1"/>
</dbReference>
<evidence type="ECO:0000256" key="3">
    <source>
        <dbReference type="SAM" id="MobiDB-lite"/>
    </source>
</evidence>
<dbReference type="PANTHER" id="PTHR43248:SF25">
    <property type="entry name" value="AB HYDROLASE-1 DOMAIN-CONTAINING PROTEIN-RELATED"/>
    <property type="match status" value="1"/>
</dbReference>
<dbReference type="InterPro" id="IPR000073">
    <property type="entry name" value="AB_hydrolase_1"/>
</dbReference>
<dbReference type="SUPFAM" id="SSF53474">
    <property type="entry name" value="alpha/beta-Hydrolases"/>
    <property type="match status" value="1"/>
</dbReference>
<dbReference type="Pfam" id="PF08386">
    <property type="entry name" value="Abhydrolase_4"/>
    <property type="match status" value="1"/>
</dbReference>
<protein>
    <submittedName>
        <fullName evidence="6">Uncharacterized protein</fullName>
    </submittedName>
</protein>
<evidence type="ECO:0000256" key="1">
    <source>
        <dbReference type="ARBA" id="ARBA00010088"/>
    </source>
</evidence>
<dbReference type="EMBL" id="JANIEX010000795">
    <property type="protein sequence ID" value="KAJ3563106.1"/>
    <property type="molecule type" value="Genomic_DNA"/>
</dbReference>
<dbReference type="Gene3D" id="3.40.50.1820">
    <property type="entry name" value="alpha/beta hydrolase"/>
    <property type="match status" value="1"/>
</dbReference>
<keyword evidence="7" id="KW-1185">Reference proteome</keyword>
<proteinExistence type="inferred from homology"/>
<evidence type="ECO:0000313" key="7">
    <source>
        <dbReference type="Proteomes" id="UP001213000"/>
    </source>
</evidence>